<feature type="region of interest" description="Disordered" evidence="3">
    <location>
        <begin position="149"/>
        <end position="179"/>
    </location>
</feature>
<dbReference type="Gene3D" id="3.30.70.640">
    <property type="entry name" value="Molybdopterin cofactor biosynthesis C (MoaC) domain"/>
    <property type="match status" value="1"/>
</dbReference>
<evidence type="ECO:0000256" key="2">
    <source>
        <dbReference type="ARBA" id="ARBA00023150"/>
    </source>
</evidence>
<dbReference type="Proteomes" id="UP001219933">
    <property type="component" value="Chromosome 4"/>
</dbReference>
<organism evidence="5 6">
    <name type="scientific">Malassezia cuniculi</name>
    <dbReference type="NCBI Taxonomy" id="948313"/>
    <lineage>
        <taxon>Eukaryota</taxon>
        <taxon>Fungi</taxon>
        <taxon>Dikarya</taxon>
        <taxon>Basidiomycota</taxon>
        <taxon>Ustilaginomycotina</taxon>
        <taxon>Malasseziomycetes</taxon>
        <taxon>Malasseziales</taxon>
        <taxon>Malasseziaceae</taxon>
        <taxon>Malassezia</taxon>
    </lineage>
</organism>
<evidence type="ECO:0000259" key="4">
    <source>
        <dbReference type="Pfam" id="PF01967"/>
    </source>
</evidence>
<dbReference type="AlphaFoldDB" id="A0AAF0EWP6"/>
<evidence type="ECO:0000313" key="6">
    <source>
        <dbReference type="Proteomes" id="UP001219933"/>
    </source>
</evidence>
<sequence length="291" mass="30257">MAAMLLAGRVTQRWVRHVRALRAYHHKGPWTTLDDEIDQQLSGLSTSTLWAALGHEGDAPSKAEILARMGAAKVQQPSGPLPTDQLWEDLESLADKYETQGTQDAASAASAAYSSAMAAAQRGSRPDALARHAETEPECAMSSAMGLSMQAHTSSGVHGGASTSMQHSGSLEHSSSHSSSHGSIAMARILAPLEAVERTRSALIHTARAAGVLAAKRADQIAPLHMSHGVASVDIDISITPADDGRACIHVLCSVAPHGDTEAMAGCMGASLSIFAAVHAAGPADIELQLQ</sequence>
<feature type="compositionally biased region" description="Basic and acidic residues" evidence="3">
    <location>
        <begin position="124"/>
        <end position="135"/>
    </location>
</feature>
<evidence type="ECO:0000256" key="1">
    <source>
        <dbReference type="ARBA" id="ARBA00005046"/>
    </source>
</evidence>
<keyword evidence="6" id="KW-1185">Reference proteome</keyword>
<keyword evidence="2" id="KW-0501">Molybdenum cofactor biosynthesis</keyword>
<reference evidence="5" key="1">
    <citation type="submission" date="2023-03" db="EMBL/GenBank/DDBJ databases">
        <title>Mating type loci evolution in Malassezia.</title>
        <authorList>
            <person name="Coelho M.A."/>
        </authorList>
    </citation>
    <scope>NUCLEOTIDE SEQUENCE</scope>
    <source>
        <strain evidence="5">CBS 11721</strain>
    </source>
</reference>
<feature type="region of interest" description="Disordered" evidence="3">
    <location>
        <begin position="123"/>
        <end position="142"/>
    </location>
</feature>
<evidence type="ECO:0000313" key="5">
    <source>
        <dbReference type="EMBL" id="WFD36122.1"/>
    </source>
</evidence>
<dbReference type="EMBL" id="CP119880">
    <property type="protein sequence ID" value="WFD36122.1"/>
    <property type="molecule type" value="Genomic_DNA"/>
</dbReference>
<dbReference type="InterPro" id="IPR036522">
    <property type="entry name" value="MoaC_sf"/>
</dbReference>
<dbReference type="GO" id="GO:0006777">
    <property type="term" value="P:Mo-molybdopterin cofactor biosynthetic process"/>
    <property type="evidence" value="ECO:0007669"/>
    <property type="project" value="UniProtKB-KW"/>
</dbReference>
<feature type="compositionally biased region" description="Polar residues" evidence="3">
    <location>
        <begin position="150"/>
        <end position="166"/>
    </location>
</feature>
<dbReference type="InterPro" id="IPR002820">
    <property type="entry name" value="Mopterin_CF_biosynth-C_dom"/>
</dbReference>
<protein>
    <recommendedName>
        <fullName evidence="4">Molybdopterin cofactor biosynthesis C (MoaC) domain-containing protein</fullName>
    </recommendedName>
</protein>
<gene>
    <name evidence="5" type="ORF">MCUN1_002993</name>
</gene>
<evidence type="ECO:0000256" key="3">
    <source>
        <dbReference type="SAM" id="MobiDB-lite"/>
    </source>
</evidence>
<dbReference type="Pfam" id="PF01967">
    <property type="entry name" value="MoaC"/>
    <property type="match status" value="1"/>
</dbReference>
<name>A0AAF0EWP6_9BASI</name>
<proteinExistence type="predicted"/>
<feature type="domain" description="Molybdopterin cofactor biosynthesis C (MoaC)" evidence="4">
    <location>
        <begin position="179"/>
        <end position="280"/>
    </location>
</feature>
<accession>A0AAF0EWP6</accession>
<dbReference type="SUPFAM" id="SSF55040">
    <property type="entry name" value="Molybdenum cofactor biosynthesis protein C, MoaC"/>
    <property type="match status" value="1"/>
</dbReference>
<feature type="compositionally biased region" description="Low complexity" evidence="3">
    <location>
        <begin position="167"/>
        <end position="179"/>
    </location>
</feature>
<comment type="pathway">
    <text evidence="1">Cofactor biosynthesis; molybdopterin biosynthesis.</text>
</comment>